<keyword evidence="3 8" id="KW-0067">ATP-binding</keyword>
<reference evidence="12" key="1">
    <citation type="submission" date="2022-10" db="EMBL/GenBank/DDBJ databases">
        <title>Novel sulphate-reducing endosymbionts in the free-living metamonad Anaeramoeba.</title>
        <authorList>
            <person name="Jerlstrom-Hultqvist J."/>
            <person name="Cepicka I."/>
            <person name="Gallot-Lavallee L."/>
            <person name="Salas-Leiva D."/>
            <person name="Curtis B.A."/>
            <person name="Zahonova K."/>
            <person name="Pipaliya S."/>
            <person name="Dacks J."/>
            <person name="Roger A.J."/>
        </authorList>
    </citation>
    <scope>NUCLEOTIDE SEQUENCE</scope>
    <source>
        <strain evidence="12">BMAN</strain>
    </source>
</reference>
<evidence type="ECO:0000256" key="5">
    <source>
        <dbReference type="ARBA" id="ARBA00023235"/>
    </source>
</evidence>
<dbReference type="InterPro" id="IPR003959">
    <property type="entry name" value="ATPase_AAA_core"/>
</dbReference>
<evidence type="ECO:0000256" key="2">
    <source>
        <dbReference type="ARBA" id="ARBA00022741"/>
    </source>
</evidence>
<dbReference type="SMART" id="SM00382">
    <property type="entry name" value="AAA"/>
    <property type="match status" value="1"/>
</dbReference>
<proteinExistence type="inferred from homology"/>
<dbReference type="Pfam" id="PF17862">
    <property type="entry name" value="AAA_lid_3"/>
    <property type="match status" value="1"/>
</dbReference>
<dbReference type="Pfam" id="PF09336">
    <property type="entry name" value="Vps4_C"/>
    <property type="match status" value="1"/>
</dbReference>
<accession>A0A9Q0LAH0</accession>
<name>A0A9Q0LAH0_ANAIG</name>
<keyword evidence="13" id="KW-1185">Reference proteome</keyword>
<dbReference type="InterPro" id="IPR003960">
    <property type="entry name" value="ATPase_AAA_CS"/>
</dbReference>
<dbReference type="PANTHER" id="PTHR23074">
    <property type="entry name" value="AAA DOMAIN-CONTAINING"/>
    <property type="match status" value="1"/>
</dbReference>
<keyword evidence="5" id="KW-0413">Isomerase</keyword>
<dbReference type="GO" id="GO:0016887">
    <property type="term" value="F:ATP hydrolysis activity"/>
    <property type="evidence" value="ECO:0007669"/>
    <property type="project" value="InterPro"/>
</dbReference>
<feature type="region of interest" description="Disordered" evidence="9">
    <location>
        <begin position="227"/>
        <end position="257"/>
    </location>
</feature>
<organism evidence="12 13">
    <name type="scientific">Anaeramoeba ignava</name>
    <name type="common">Anaerobic marine amoeba</name>
    <dbReference type="NCBI Taxonomy" id="1746090"/>
    <lineage>
        <taxon>Eukaryota</taxon>
        <taxon>Metamonada</taxon>
        <taxon>Anaeramoebidae</taxon>
        <taxon>Anaeramoeba</taxon>
    </lineage>
</organism>
<dbReference type="InterPro" id="IPR041569">
    <property type="entry name" value="AAA_lid_3"/>
</dbReference>
<dbReference type="PANTHER" id="PTHR23074:SF86">
    <property type="entry name" value="SPASTIN"/>
    <property type="match status" value="1"/>
</dbReference>
<dbReference type="Gene3D" id="1.20.58.80">
    <property type="entry name" value="Phosphotransferase system, lactose/cellobiose-type IIA subunit"/>
    <property type="match status" value="1"/>
</dbReference>
<sequence length="560" mass="65119">MEKFLIQKITVISFIISFIFFILSLFKLFTKPKFKFLLTLKELEEKEKIEKIKNEFEILHNISYYYIDIGLYYDKIEPQKALNNYIEGKKFIIEAFKIPSEKLNIQSNQMKKKMEETLKLVEQRIQFLTIQQNIYKFPSLINTKKEERNPIKLELENRNLIKKIDLNPNLNSNLNQKTNLNSNPNSNLNSNPNLNSNSNSNPKIHKKNIIKNTKNFKTNKEFSQKTNRFNIPKRTLSKQKPKKQINLRQKNGNEKNNLNEEKLPVSKELLDQIENEIMDSSSGVKWENIAGLSFAKQALSELVILPQIRPELFTGLREPPKGLLLFGPPGNGKTMLAKAVATESNCTFFSISASSLTSKWVGESEKLVKAMFFLARKKQPSIVFVDEIDSILSKRKQNENESSRRLKTEFLIQLDGATTPSNDRILIMAATNRPWDLDDAVLRRLSKRVYVPLPDFEARKILILNLIRNQKHNLNEDDIDKLSRQTEYYSGSDLTHLTKEAAMEPIREIEKIETIRESQVRMIEMKDFLNSLRIIKPSLSKDSLKEFIEWNNQFGVVSKN</sequence>
<dbReference type="OrthoDB" id="10254455at2759"/>
<evidence type="ECO:0000256" key="4">
    <source>
        <dbReference type="ARBA" id="ARBA00023136"/>
    </source>
</evidence>
<dbReference type="GO" id="GO:0008568">
    <property type="term" value="F:microtubule severing ATPase activity"/>
    <property type="evidence" value="ECO:0007669"/>
    <property type="project" value="UniProtKB-EC"/>
</dbReference>
<dbReference type="InterPro" id="IPR050304">
    <property type="entry name" value="MT-severing_AAA_ATPase"/>
</dbReference>
<dbReference type="Gene3D" id="3.40.50.300">
    <property type="entry name" value="P-loop containing nucleotide triphosphate hydrolases"/>
    <property type="match status" value="1"/>
</dbReference>
<comment type="catalytic activity">
    <reaction evidence="6">
        <text>n ATP + n H2O + a microtubule = n ADP + n phosphate + (n+1) alpha/beta tubulin heterodimers.</text>
        <dbReference type="EC" id="5.6.1.1"/>
    </reaction>
</comment>
<dbReference type="Pfam" id="PF00004">
    <property type="entry name" value="AAA"/>
    <property type="match status" value="1"/>
</dbReference>
<evidence type="ECO:0000256" key="8">
    <source>
        <dbReference type="RuleBase" id="RU003651"/>
    </source>
</evidence>
<feature type="compositionally biased region" description="Basic residues" evidence="9">
    <location>
        <begin position="235"/>
        <end position="245"/>
    </location>
</feature>
<dbReference type="InterPro" id="IPR015415">
    <property type="entry name" value="Spast_Vps4_C"/>
</dbReference>
<feature type="region of interest" description="Disordered" evidence="9">
    <location>
        <begin position="168"/>
        <end position="204"/>
    </location>
</feature>
<feature type="domain" description="AAA+ ATPase" evidence="11">
    <location>
        <begin position="319"/>
        <end position="455"/>
    </location>
</feature>
<keyword evidence="1" id="KW-0493">Microtubule</keyword>
<dbReference type="GO" id="GO:0005874">
    <property type="term" value="C:microtubule"/>
    <property type="evidence" value="ECO:0007669"/>
    <property type="project" value="UniProtKB-KW"/>
</dbReference>
<dbReference type="OMA" id="VATESNC"/>
<dbReference type="Proteomes" id="UP001149090">
    <property type="component" value="Unassembled WGS sequence"/>
</dbReference>
<keyword evidence="10" id="KW-0812">Transmembrane</keyword>
<evidence type="ECO:0000313" key="12">
    <source>
        <dbReference type="EMBL" id="KAJ5068794.1"/>
    </source>
</evidence>
<evidence type="ECO:0000256" key="9">
    <source>
        <dbReference type="SAM" id="MobiDB-lite"/>
    </source>
</evidence>
<keyword evidence="4 10" id="KW-0472">Membrane</keyword>
<evidence type="ECO:0000256" key="7">
    <source>
        <dbReference type="ARBA" id="ARBA00038871"/>
    </source>
</evidence>
<dbReference type="InterPro" id="IPR027417">
    <property type="entry name" value="P-loop_NTPase"/>
</dbReference>
<keyword evidence="10" id="KW-1133">Transmembrane helix</keyword>
<dbReference type="AlphaFoldDB" id="A0A9Q0LAH0"/>
<dbReference type="EC" id="5.6.1.1" evidence="7"/>
<evidence type="ECO:0000256" key="6">
    <source>
        <dbReference type="ARBA" id="ARBA00036378"/>
    </source>
</evidence>
<dbReference type="FunFam" id="1.10.8.60:FF:000022">
    <property type="entry name" value="Fidgetin like 1"/>
    <property type="match status" value="1"/>
</dbReference>
<evidence type="ECO:0000313" key="13">
    <source>
        <dbReference type="Proteomes" id="UP001149090"/>
    </source>
</evidence>
<dbReference type="FunFam" id="3.40.50.300:FF:000093">
    <property type="entry name" value="Fidgetin-like 1"/>
    <property type="match status" value="1"/>
</dbReference>
<evidence type="ECO:0000256" key="1">
    <source>
        <dbReference type="ARBA" id="ARBA00022701"/>
    </source>
</evidence>
<feature type="compositionally biased region" description="Low complexity" evidence="9">
    <location>
        <begin position="168"/>
        <end position="202"/>
    </location>
</feature>
<feature type="transmembrane region" description="Helical" evidence="10">
    <location>
        <begin position="6"/>
        <end position="26"/>
    </location>
</feature>
<evidence type="ECO:0000256" key="10">
    <source>
        <dbReference type="SAM" id="Phobius"/>
    </source>
</evidence>
<keyword evidence="2 8" id="KW-0547">Nucleotide-binding</keyword>
<dbReference type="PROSITE" id="PS00674">
    <property type="entry name" value="AAA"/>
    <property type="match status" value="1"/>
</dbReference>
<dbReference type="EMBL" id="JAPDFW010000113">
    <property type="protein sequence ID" value="KAJ5068794.1"/>
    <property type="molecule type" value="Genomic_DNA"/>
</dbReference>
<gene>
    <name evidence="12" type="ORF">M0811_12215</name>
</gene>
<protein>
    <recommendedName>
        <fullName evidence="7">microtubule-severing ATPase</fullName>
        <ecNumber evidence="7">5.6.1.1</ecNumber>
    </recommendedName>
</protein>
<comment type="similarity">
    <text evidence="8">Belongs to the AAA ATPase family.</text>
</comment>
<evidence type="ECO:0000256" key="3">
    <source>
        <dbReference type="ARBA" id="ARBA00022840"/>
    </source>
</evidence>
<comment type="caution">
    <text evidence="12">The sequence shown here is derived from an EMBL/GenBank/DDBJ whole genome shotgun (WGS) entry which is preliminary data.</text>
</comment>
<dbReference type="InterPro" id="IPR003593">
    <property type="entry name" value="AAA+_ATPase"/>
</dbReference>
<dbReference type="GO" id="GO:0005524">
    <property type="term" value="F:ATP binding"/>
    <property type="evidence" value="ECO:0007669"/>
    <property type="project" value="UniProtKB-KW"/>
</dbReference>
<dbReference type="Gene3D" id="1.10.8.60">
    <property type="match status" value="1"/>
</dbReference>
<evidence type="ECO:0000259" key="11">
    <source>
        <dbReference type="SMART" id="SM00382"/>
    </source>
</evidence>
<dbReference type="SUPFAM" id="SSF52540">
    <property type="entry name" value="P-loop containing nucleoside triphosphate hydrolases"/>
    <property type="match status" value="1"/>
</dbReference>